<dbReference type="SUPFAM" id="SSF56349">
    <property type="entry name" value="DNA breaking-rejoining enzymes"/>
    <property type="match status" value="1"/>
</dbReference>
<feature type="active site" evidence="9">
    <location>
        <position position="271"/>
    </location>
</feature>
<accession>A0ABN7S3K4</accession>
<evidence type="ECO:0000256" key="1">
    <source>
        <dbReference type="ARBA" id="ARBA00004496"/>
    </source>
</evidence>
<comment type="subcellular location">
    <subcellularLocation>
        <location evidence="1 9">Cytoplasm</location>
    </subcellularLocation>
</comment>
<dbReference type="InterPro" id="IPR004107">
    <property type="entry name" value="Integrase_SAM-like_N"/>
</dbReference>
<dbReference type="Proteomes" id="UP000681526">
    <property type="component" value="Unassembled WGS sequence"/>
</dbReference>
<dbReference type="PROSITE" id="PS51900">
    <property type="entry name" value="CB"/>
    <property type="match status" value="1"/>
</dbReference>
<dbReference type="InterPro" id="IPR002104">
    <property type="entry name" value="Integrase_catalytic"/>
</dbReference>
<comment type="caution">
    <text evidence="12">The sequence shown here is derived from an EMBL/GenBank/DDBJ whole genome shotgun (WGS) entry which is preliminary data.</text>
</comment>
<dbReference type="InterPro" id="IPR011010">
    <property type="entry name" value="DNA_brk_join_enz"/>
</dbReference>
<keyword evidence="3 9" id="KW-0132">Cell division</keyword>
<dbReference type="InterPro" id="IPR023009">
    <property type="entry name" value="Tyrosine_recombinase_XerC/XerD"/>
</dbReference>
<keyword evidence="7 9" id="KW-0233">DNA recombination</keyword>
<dbReference type="Gene3D" id="1.10.443.10">
    <property type="entry name" value="Intergrase catalytic core"/>
    <property type="match status" value="1"/>
</dbReference>
<comment type="similarity">
    <text evidence="9">Belongs to the 'phage' integrase family. XerC subfamily.</text>
</comment>
<keyword evidence="5 9" id="KW-0229">DNA integration</keyword>
<dbReference type="CDD" id="cd00798">
    <property type="entry name" value="INT_XerDC_C"/>
    <property type="match status" value="1"/>
</dbReference>
<comment type="subunit">
    <text evidence="9">Forms a cyclic heterotetrameric complex composed of two molecules of XerC and two molecules of XerD.</text>
</comment>
<protein>
    <recommendedName>
        <fullName evidence="9">Tyrosine recombinase XerC</fullName>
    </recommendedName>
</protein>
<evidence type="ECO:0000256" key="5">
    <source>
        <dbReference type="ARBA" id="ARBA00022908"/>
    </source>
</evidence>
<dbReference type="NCBIfam" id="NF001399">
    <property type="entry name" value="PRK00283.1"/>
    <property type="match status" value="1"/>
</dbReference>
<evidence type="ECO:0000256" key="3">
    <source>
        <dbReference type="ARBA" id="ARBA00022618"/>
    </source>
</evidence>
<organism evidence="12 13">
    <name type="scientific">Thermobacillus xylanilyticus</name>
    <dbReference type="NCBI Taxonomy" id="76633"/>
    <lineage>
        <taxon>Bacteria</taxon>
        <taxon>Bacillati</taxon>
        <taxon>Bacillota</taxon>
        <taxon>Bacilli</taxon>
        <taxon>Bacillales</taxon>
        <taxon>Paenibacillaceae</taxon>
        <taxon>Thermobacillus</taxon>
    </lineage>
</organism>
<comment type="caution">
    <text evidence="9">Lacks conserved residue(s) required for the propagation of feature annotation.</text>
</comment>
<dbReference type="InterPro" id="IPR010998">
    <property type="entry name" value="Integrase_recombinase_N"/>
</dbReference>
<comment type="function">
    <text evidence="9">Site-specific tyrosine recombinase, which acts by catalyzing the cutting and rejoining of the recombining DNA molecules. The XerC-XerD complex is essential to convert dimers of the bacterial chromosome into monomers to permit their segregation at cell division. It also contributes to the segregational stability of plasmids.</text>
</comment>
<evidence type="ECO:0000256" key="2">
    <source>
        <dbReference type="ARBA" id="ARBA00022490"/>
    </source>
</evidence>
<evidence type="ECO:0000256" key="4">
    <source>
        <dbReference type="ARBA" id="ARBA00022829"/>
    </source>
</evidence>
<feature type="active site" evidence="9">
    <location>
        <position position="150"/>
    </location>
</feature>
<evidence type="ECO:0000313" key="12">
    <source>
        <dbReference type="EMBL" id="CAG5090048.1"/>
    </source>
</evidence>
<dbReference type="InterPro" id="IPR044068">
    <property type="entry name" value="CB"/>
</dbReference>
<proteinExistence type="inferred from homology"/>
<feature type="active site" evidence="9">
    <location>
        <position position="248"/>
    </location>
</feature>
<dbReference type="RefSeq" id="WP_213485066.1">
    <property type="nucleotide sequence ID" value="NZ_CAJRAY010000070.1"/>
</dbReference>
<feature type="domain" description="Tyr recombinase" evidence="10">
    <location>
        <begin position="110"/>
        <end position="293"/>
    </location>
</feature>
<evidence type="ECO:0000256" key="8">
    <source>
        <dbReference type="ARBA" id="ARBA00023306"/>
    </source>
</evidence>
<feature type="domain" description="Core-binding (CB)" evidence="11">
    <location>
        <begin position="2"/>
        <end position="88"/>
    </location>
</feature>
<feature type="active site" evidence="9">
    <location>
        <position position="245"/>
    </location>
</feature>
<dbReference type="PANTHER" id="PTHR30349:SF81">
    <property type="entry name" value="TYROSINE RECOMBINASE XERC"/>
    <property type="match status" value="1"/>
</dbReference>
<keyword evidence="13" id="KW-1185">Reference proteome</keyword>
<name>A0ABN7S3K4_THEXY</name>
<evidence type="ECO:0000259" key="11">
    <source>
        <dbReference type="PROSITE" id="PS51900"/>
    </source>
</evidence>
<keyword evidence="4 9" id="KW-0159">Chromosome partition</keyword>
<evidence type="ECO:0000256" key="6">
    <source>
        <dbReference type="ARBA" id="ARBA00023125"/>
    </source>
</evidence>
<dbReference type="InterPro" id="IPR050090">
    <property type="entry name" value="Tyrosine_recombinase_XerCD"/>
</dbReference>
<keyword evidence="8 9" id="KW-0131">Cell cycle</keyword>
<dbReference type="Pfam" id="PF02899">
    <property type="entry name" value="Phage_int_SAM_1"/>
    <property type="match status" value="1"/>
</dbReference>
<reference evidence="12 13" key="1">
    <citation type="submission" date="2021-04" db="EMBL/GenBank/DDBJ databases">
        <authorList>
            <person name="Rakotoarivonina H."/>
        </authorList>
    </citation>
    <scope>NUCLEOTIDE SEQUENCE [LARGE SCALE GENOMIC DNA]</scope>
    <source>
        <strain evidence="12 13">XE</strain>
    </source>
</reference>
<dbReference type="Pfam" id="PF00589">
    <property type="entry name" value="Phage_integrase"/>
    <property type="match status" value="1"/>
</dbReference>
<keyword evidence="2 9" id="KW-0963">Cytoplasm</keyword>
<keyword evidence="6 9" id="KW-0238">DNA-binding</keyword>
<dbReference type="PANTHER" id="PTHR30349">
    <property type="entry name" value="PHAGE INTEGRASE-RELATED"/>
    <property type="match status" value="1"/>
</dbReference>
<evidence type="ECO:0000313" key="13">
    <source>
        <dbReference type="Proteomes" id="UP000681526"/>
    </source>
</evidence>
<dbReference type="HAMAP" id="MF_01808">
    <property type="entry name" value="Recomb_XerC_XerD"/>
    <property type="match status" value="1"/>
</dbReference>
<dbReference type="Gene3D" id="1.10.150.130">
    <property type="match status" value="1"/>
</dbReference>
<dbReference type="PROSITE" id="PS51898">
    <property type="entry name" value="TYR_RECOMBINASE"/>
    <property type="match status" value="1"/>
</dbReference>
<evidence type="ECO:0000259" key="10">
    <source>
        <dbReference type="PROSITE" id="PS51898"/>
    </source>
</evidence>
<gene>
    <name evidence="12" type="primary">txxe 1932-xerD</name>
    <name evidence="9" type="synonym">xerC</name>
    <name evidence="12" type="ORF">TXXE_13775</name>
</gene>
<evidence type="ECO:0000256" key="9">
    <source>
        <dbReference type="HAMAP-Rule" id="MF_01808"/>
    </source>
</evidence>
<sequence length="300" mass="32599">MPDLPDLLEKFLASRMESRSFSRSTAESYARDLKAFAGAMEAQGIGDPGRVKPHHIAAYLAGLKAEGKAPASVARAASSIRAFFRYLAADLNAIEADPAAHIRPPKPERKAPRILTEAETARLLETPDGGGPSGLRDRAMLELLYATGIRAGELIGLDVDDVNPSLGYVRCASPDGRERFVPLGKAAAEALERYLKDGRPHLVRPDRPERALFVSRRGSRLTRQGFWKLMKKHAETSGLGGVSPHMLRHAFAAHLVAGGADLRAVQEMLGHKDISATRAYAQMARPSLKSVYESAHPRAR</sequence>
<dbReference type="InterPro" id="IPR013762">
    <property type="entry name" value="Integrase-like_cat_sf"/>
</dbReference>
<dbReference type="EMBL" id="CAJRAY010000070">
    <property type="protein sequence ID" value="CAG5090048.1"/>
    <property type="molecule type" value="Genomic_DNA"/>
</dbReference>
<evidence type="ECO:0000256" key="7">
    <source>
        <dbReference type="ARBA" id="ARBA00023172"/>
    </source>
</evidence>
<feature type="active site" description="O-(3'-phospho-DNA)-tyrosine intermediate" evidence="9">
    <location>
        <position position="280"/>
    </location>
</feature>